<dbReference type="Pfam" id="PF00534">
    <property type="entry name" value="Glycos_transf_1"/>
    <property type="match status" value="1"/>
</dbReference>
<dbReference type="GO" id="GO:0016757">
    <property type="term" value="F:glycosyltransferase activity"/>
    <property type="evidence" value="ECO:0007669"/>
    <property type="project" value="InterPro"/>
</dbReference>
<protein>
    <submittedName>
        <fullName evidence="3">Glycosyltransferase family 4 protein</fullName>
    </submittedName>
</protein>
<evidence type="ECO:0000259" key="1">
    <source>
        <dbReference type="Pfam" id="PF00534"/>
    </source>
</evidence>
<dbReference type="InterPro" id="IPR001296">
    <property type="entry name" value="Glyco_trans_1"/>
</dbReference>
<feature type="domain" description="Glycosyl transferase family 1" evidence="1">
    <location>
        <begin position="175"/>
        <end position="337"/>
    </location>
</feature>
<evidence type="ECO:0000313" key="3">
    <source>
        <dbReference type="EMBL" id="MDF1611499.1"/>
    </source>
</evidence>
<dbReference type="InterPro" id="IPR028098">
    <property type="entry name" value="Glyco_trans_4-like_N"/>
</dbReference>
<keyword evidence="4" id="KW-1185">Reference proteome</keyword>
<evidence type="ECO:0000259" key="2">
    <source>
        <dbReference type="Pfam" id="PF13439"/>
    </source>
</evidence>
<dbReference type="PANTHER" id="PTHR12526:SF634">
    <property type="entry name" value="BLL3361 PROTEIN"/>
    <property type="match status" value="1"/>
</dbReference>
<dbReference type="Gene3D" id="3.40.50.2000">
    <property type="entry name" value="Glycogen Phosphorylase B"/>
    <property type="match status" value="2"/>
</dbReference>
<dbReference type="CDD" id="cd03801">
    <property type="entry name" value="GT4_PimA-like"/>
    <property type="match status" value="1"/>
</dbReference>
<dbReference type="SUPFAM" id="SSF53756">
    <property type="entry name" value="UDP-Glycosyltransferase/glycogen phosphorylase"/>
    <property type="match status" value="1"/>
</dbReference>
<comment type="caution">
    <text evidence="3">The sequence shown here is derived from an EMBL/GenBank/DDBJ whole genome shotgun (WGS) entry which is preliminary data.</text>
</comment>
<name>A0AAE3NZW7_9BACT</name>
<dbReference type="PANTHER" id="PTHR12526">
    <property type="entry name" value="GLYCOSYLTRANSFERASE"/>
    <property type="match status" value="1"/>
</dbReference>
<dbReference type="Pfam" id="PF13439">
    <property type="entry name" value="Glyco_transf_4"/>
    <property type="match status" value="1"/>
</dbReference>
<feature type="domain" description="Glycosyltransferase subfamily 4-like N-terminal" evidence="2">
    <location>
        <begin position="20"/>
        <end position="165"/>
    </location>
</feature>
<gene>
    <name evidence="3" type="ORF">P0M35_05000</name>
</gene>
<dbReference type="EMBL" id="JARGDL010000004">
    <property type="protein sequence ID" value="MDF1611499.1"/>
    <property type="molecule type" value="Genomic_DNA"/>
</dbReference>
<dbReference type="RefSeq" id="WP_321535266.1">
    <property type="nucleotide sequence ID" value="NZ_JARGDL010000004.1"/>
</dbReference>
<sequence>MSEKKANILHLQNYLNISCGVSKTIYLIAKNTSSLFNLYVACFGGDGFSRFDSINIKPVVLKDHKNSILGFIKHLIKLFTYCKQNRINIIHSHHRYFDLLAFFISHILKIKTITSVQSKVYNYKLFSYKADILIACSKSIKTHLINEFNVDEKRINVIYNMVDPKEFALTKTKTELLNFLDIPSNKFVIGYFGRLNFEEKGIDVLLEAFLNISKLHKDLFLLLIGNGKDEYIINEFITQNKLKSRVINSRKDIFNYFQLLDLFVLPSRKDPFPLVMLEAGLMKKSLIGSNVDGISELIENEKDGLLFESANSIDLQNKILKIYRDKNYANQLAENLYSKVLNNYTVNGIIPHYNNLYFKILNEN</sequence>
<proteinExistence type="predicted"/>
<reference evidence="3" key="1">
    <citation type="submission" date="2023-03" db="EMBL/GenBank/DDBJ databases">
        <title>Stygiobacter electus gen. nov., sp. nov., facultatively anaerobic thermotolerant bacterium of the class Ignavibacteria from a well of Yessentuki mineral water deposit.</title>
        <authorList>
            <person name="Podosokorskaya O.A."/>
            <person name="Elcheninov A.G."/>
            <person name="Petrova N.F."/>
            <person name="Zavarzina D.G."/>
            <person name="Kublanov I.V."/>
            <person name="Merkel A.Y."/>
        </authorList>
    </citation>
    <scope>NUCLEOTIDE SEQUENCE</scope>
    <source>
        <strain evidence="3">09-Me</strain>
    </source>
</reference>
<organism evidence="3 4">
    <name type="scientific">Stygiobacter electus</name>
    <dbReference type="NCBI Taxonomy" id="3032292"/>
    <lineage>
        <taxon>Bacteria</taxon>
        <taxon>Pseudomonadati</taxon>
        <taxon>Ignavibacteriota</taxon>
        <taxon>Ignavibacteria</taxon>
        <taxon>Ignavibacteriales</taxon>
        <taxon>Melioribacteraceae</taxon>
        <taxon>Stygiobacter</taxon>
    </lineage>
</organism>
<dbReference type="AlphaFoldDB" id="A0AAE3NZW7"/>
<accession>A0AAE3NZW7</accession>
<dbReference type="Proteomes" id="UP001221302">
    <property type="component" value="Unassembled WGS sequence"/>
</dbReference>
<evidence type="ECO:0000313" key="4">
    <source>
        <dbReference type="Proteomes" id="UP001221302"/>
    </source>
</evidence>